<keyword evidence="8" id="KW-0653">Protein transport</keyword>
<dbReference type="KEGG" id="cpau:EHF44_23635"/>
<dbReference type="PANTHER" id="PTHR34982">
    <property type="entry name" value="YOP PROTEINS TRANSLOCATION PROTEIN L"/>
    <property type="match status" value="1"/>
</dbReference>
<evidence type="ECO:0000256" key="6">
    <source>
        <dbReference type="ARBA" id="ARBA00022490"/>
    </source>
</evidence>
<dbReference type="PRINTS" id="PR01003">
    <property type="entry name" value="FLGFLIH"/>
</dbReference>
<dbReference type="GO" id="GO:0015031">
    <property type="term" value="P:protein transport"/>
    <property type="evidence" value="ECO:0007669"/>
    <property type="project" value="UniProtKB-KW"/>
</dbReference>
<name>A0A3G8H739_9BURK</name>
<comment type="function">
    <text evidence="1">Needed for flagellar regrowth and assembly.</text>
</comment>
<feature type="region of interest" description="Disordered" evidence="10">
    <location>
        <begin position="1"/>
        <end position="90"/>
    </location>
</feature>
<comment type="similarity">
    <text evidence="3">Belongs to the FliH family.</text>
</comment>
<dbReference type="GO" id="GO:0003774">
    <property type="term" value="F:cytoskeletal motor activity"/>
    <property type="evidence" value="ECO:0007669"/>
    <property type="project" value="InterPro"/>
</dbReference>
<comment type="subcellular location">
    <subcellularLocation>
        <location evidence="2">Cytoplasm</location>
    </subcellularLocation>
</comment>
<dbReference type="NCBIfam" id="NF004270">
    <property type="entry name" value="PRK05687.2-1"/>
    <property type="match status" value="1"/>
</dbReference>
<proteinExistence type="inferred from homology"/>
<dbReference type="OrthoDB" id="5296952at2"/>
<evidence type="ECO:0000256" key="8">
    <source>
        <dbReference type="ARBA" id="ARBA00022927"/>
    </source>
</evidence>
<keyword evidence="12" id="KW-0969">Cilium</keyword>
<dbReference type="GO" id="GO:0005829">
    <property type="term" value="C:cytosol"/>
    <property type="evidence" value="ECO:0007669"/>
    <property type="project" value="TreeGrafter"/>
</dbReference>
<feature type="domain" description="Flagellar assembly protein FliH/Type III secretion system HrpE" evidence="11">
    <location>
        <begin position="162"/>
        <end position="288"/>
    </location>
</feature>
<evidence type="ECO:0000256" key="10">
    <source>
        <dbReference type="SAM" id="MobiDB-lite"/>
    </source>
</evidence>
<evidence type="ECO:0000256" key="4">
    <source>
        <dbReference type="ARBA" id="ARBA00016507"/>
    </source>
</evidence>
<feature type="compositionally biased region" description="Gly residues" evidence="10">
    <location>
        <begin position="10"/>
        <end position="20"/>
    </location>
</feature>
<accession>A0A3G8H739</accession>
<keyword evidence="6" id="KW-0963">Cytoplasm</keyword>
<evidence type="ECO:0000256" key="9">
    <source>
        <dbReference type="ARBA" id="ARBA00023225"/>
    </source>
</evidence>
<evidence type="ECO:0000256" key="5">
    <source>
        <dbReference type="ARBA" id="ARBA00022448"/>
    </source>
</evidence>
<dbReference type="PANTHER" id="PTHR34982:SF1">
    <property type="entry name" value="FLAGELLAR ASSEMBLY PROTEIN FLIH"/>
    <property type="match status" value="1"/>
</dbReference>
<evidence type="ECO:0000256" key="7">
    <source>
        <dbReference type="ARBA" id="ARBA00022795"/>
    </source>
</evidence>
<dbReference type="GO" id="GO:0009288">
    <property type="term" value="C:bacterial-type flagellum"/>
    <property type="evidence" value="ECO:0007669"/>
    <property type="project" value="InterPro"/>
</dbReference>
<dbReference type="GO" id="GO:0071973">
    <property type="term" value="P:bacterial-type flagellum-dependent cell motility"/>
    <property type="evidence" value="ECO:0007669"/>
    <property type="project" value="InterPro"/>
</dbReference>
<sequence length="303" mass="32148">MPTFERGFAAGRGPGRGDPGFFGAPAAPGSGQGGRTPDRSDMHDMRDAGGTPQAPRGLGNLHRSDEGFQGFEPPGRRHTGGDAWKRWQPESLDPRDALKKVLAAQLPVEPPPPPPIDFAALDAMRDGARKEGYAQGYTQGQTQGYGDGHREGYARGLESARSEAARLQELAGNFRDALGRVDTEIADALISLALDVARQLVRKTMEIDPAALVPAARELINAEPPLSGAPCLLLNPDDVALVETHLQGELQAAGWTLRADPAVARGGCIASAASGELDGTLATRWERVIKALGRNDPWEPPHA</sequence>
<keyword evidence="7" id="KW-1005">Bacterial flagellum biogenesis</keyword>
<organism evidence="12 13">
    <name type="scientific">Cupriavidus pauculus</name>
    <dbReference type="NCBI Taxonomy" id="82633"/>
    <lineage>
        <taxon>Bacteria</taxon>
        <taxon>Pseudomonadati</taxon>
        <taxon>Pseudomonadota</taxon>
        <taxon>Betaproteobacteria</taxon>
        <taxon>Burkholderiales</taxon>
        <taxon>Burkholderiaceae</taxon>
        <taxon>Cupriavidus</taxon>
    </lineage>
</organism>
<keyword evidence="5" id="KW-0813">Transport</keyword>
<dbReference type="InterPro" id="IPR051472">
    <property type="entry name" value="T3SS_Stator/FliH"/>
</dbReference>
<dbReference type="Proteomes" id="UP000270411">
    <property type="component" value="Chromosome 2"/>
</dbReference>
<keyword evidence="12" id="KW-0966">Cell projection</keyword>
<evidence type="ECO:0000259" key="11">
    <source>
        <dbReference type="Pfam" id="PF02108"/>
    </source>
</evidence>
<evidence type="ECO:0000256" key="2">
    <source>
        <dbReference type="ARBA" id="ARBA00004496"/>
    </source>
</evidence>
<keyword evidence="12" id="KW-0282">Flagellum</keyword>
<evidence type="ECO:0000256" key="3">
    <source>
        <dbReference type="ARBA" id="ARBA00006602"/>
    </source>
</evidence>
<keyword evidence="9" id="KW-1006">Bacterial flagellum protein export</keyword>
<dbReference type="EMBL" id="CP033970">
    <property type="protein sequence ID" value="AZG16383.1"/>
    <property type="molecule type" value="Genomic_DNA"/>
</dbReference>
<dbReference type="Pfam" id="PF02108">
    <property type="entry name" value="FliH"/>
    <property type="match status" value="1"/>
</dbReference>
<dbReference type="AlphaFoldDB" id="A0A3G8H739"/>
<evidence type="ECO:0000313" key="12">
    <source>
        <dbReference type="EMBL" id="AZG16383.1"/>
    </source>
</evidence>
<dbReference type="GO" id="GO:0044781">
    <property type="term" value="P:bacterial-type flagellum organization"/>
    <property type="evidence" value="ECO:0007669"/>
    <property type="project" value="UniProtKB-KW"/>
</dbReference>
<dbReference type="RefSeq" id="WP_124686113.1">
    <property type="nucleotide sequence ID" value="NZ_CP033970.1"/>
</dbReference>
<reference evidence="13" key="1">
    <citation type="submission" date="2018-11" db="EMBL/GenBank/DDBJ databases">
        <title>FDA dAtabase for Regulatory Grade micrObial Sequences (FDA-ARGOS): Supporting development and validation of Infectious Disease Dx tests.</title>
        <authorList>
            <person name="Goldberg B."/>
            <person name="Campos J."/>
            <person name="Tallon L."/>
            <person name="Sadzewicz L."/>
            <person name="Zhao X."/>
            <person name="Vavikolanu K."/>
            <person name="Mehta A."/>
            <person name="Aluvathingal J."/>
            <person name="Nadendla S."/>
            <person name="Geyer C."/>
            <person name="Nandy P."/>
            <person name="Yan Y."/>
            <person name="Sichtig H."/>
        </authorList>
    </citation>
    <scope>NUCLEOTIDE SEQUENCE [LARGE SCALE GENOMIC DNA]</scope>
    <source>
        <strain evidence="13">FDAARGOS_614</strain>
    </source>
</reference>
<evidence type="ECO:0000313" key="13">
    <source>
        <dbReference type="Proteomes" id="UP000270411"/>
    </source>
</evidence>
<dbReference type="InterPro" id="IPR018035">
    <property type="entry name" value="Flagellar_FliH/T3SS_HrpE"/>
</dbReference>
<protein>
    <recommendedName>
        <fullName evidence="4">Flagellar assembly protein FliH</fullName>
    </recommendedName>
</protein>
<feature type="compositionally biased region" description="Basic and acidic residues" evidence="10">
    <location>
        <begin position="36"/>
        <end position="47"/>
    </location>
</feature>
<feature type="compositionally biased region" description="Basic and acidic residues" evidence="10">
    <location>
        <begin position="79"/>
        <end position="90"/>
    </location>
</feature>
<evidence type="ECO:0000256" key="1">
    <source>
        <dbReference type="ARBA" id="ARBA00003041"/>
    </source>
</evidence>
<gene>
    <name evidence="12" type="primary">fliH</name>
    <name evidence="12" type="ORF">EHF44_23635</name>
</gene>
<dbReference type="InterPro" id="IPR000563">
    <property type="entry name" value="Flag_FliH"/>
</dbReference>